<dbReference type="PANTHER" id="PTHR11575">
    <property type="entry name" value="5'-NUCLEOTIDASE-RELATED"/>
    <property type="match status" value="1"/>
</dbReference>
<reference evidence="5" key="1">
    <citation type="journal article" date="2014" name="Int. J. Syst. Evol. Microbiol.">
        <title>Complete genome sequence of Corynebacterium casei LMG S-19264T (=DSM 44701T), isolated from a smear-ripened cheese.</title>
        <authorList>
            <consortium name="US DOE Joint Genome Institute (JGI-PGF)"/>
            <person name="Walter F."/>
            <person name="Albersmeier A."/>
            <person name="Kalinowski J."/>
            <person name="Ruckert C."/>
        </authorList>
    </citation>
    <scope>NUCLEOTIDE SEQUENCE</scope>
    <source>
        <strain evidence="5">KCTC 42651</strain>
    </source>
</reference>
<dbReference type="InterPro" id="IPR008334">
    <property type="entry name" value="5'-Nucleotdase_C"/>
</dbReference>
<dbReference type="RefSeq" id="WP_189987892.1">
    <property type="nucleotide sequence ID" value="NZ_BMZS01000002.1"/>
</dbReference>
<evidence type="ECO:0000313" key="5">
    <source>
        <dbReference type="EMBL" id="GHD43934.1"/>
    </source>
</evidence>
<dbReference type="InterPro" id="IPR036907">
    <property type="entry name" value="5'-Nucleotdase_C_sf"/>
</dbReference>
<keyword evidence="6" id="KW-1185">Reference proteome</keyword>
<proteinExistence type="inferred from homology"/>
<dbReference type="InterPro" id="IPR006179">
    <property type="entry name" value="5_nucleotidase/apyrase"/>
</dbReference>
<keyword evidence="2" id="KW-0378">Hydrolase</keyword>
<evidence type="ECO:0000259" key="3">
    <source>
        <dbReference type="Pfam" id="PF00149"/>
    </source>
</evidence>
<dbReference type="AlphaFoldDB" id="A0A918XPI2"/>
<name>A0A918XPI2_9PROT</name>
<dbReference type="GO" id="GO:0009166">
    <property type="term" value="P:nucleotide catabolic process"/>
    <property type="evidence" value="ECO:0007669"/>
    <property type="project" value="InterPro"/>
</dbReference>
<dbReference type="PANTHER" id="PTHR11575:SF24">
    <property type="entry name" value="5'-NUCLEOTIDASE"/>
    <property type="match status" value="1"/>
</dbReference>
<feature type="signal peptide" evidence="2">
    <location>
        <begin position="1"/>
        <end position="28"/>
    </location>
</feature>
<protein>
    <submittedName>
        <fullName evidence="5">Multifunctional 2',3'-cyclic-nucleotide 2'-phosphodiesterase/5'-nucleotidase/3'-nucleotidase</fullName>
    </submittedName>
</protein>
<keyword evidence="2" id="KW-0547">Nucleotide-binding</keyword>
<dbReference type="GO" id="GO:0016787">
    <property type="term" value="F:hydrolase activity"/>
    <property type="evidence" value="ECO:0007669"/>
    <property type="project" value="UniProtKB-KW"/>
</dbReference>
<evidence type="ECO:0000313" key="6">
    <source>
        <dbReference type="Proteomes" id="UP000630353"/>
    </source>
</evidence>
<dbReference type="Pfam" id="PF02872">
    <property type="entry name" value="5_nucleotid_C"/>
    <property type="match status" value="1"/>
</dbReference>
<dbReference type="InterPro" id="IPR004843">
    <property type="entry name" value="Calcineurin-like_PHP"/>
</dbReference>
<evidence type="ECO:0000259" key="4">
    <source>
        <dbReference type="Pfam" id="PF02872"/>
    </source>
</evidence>
<dbReference type="Gene3D" id="3.90.780.10">
    <property type="entry name" value="5'-Nucleotidase, C-terminal domain"/>
    <property type="match status" value="1"/>
</dbReference>
<reference evidence="5" key="2">
    <citation type="submission" date="2020-09" db="EMBL/GenBank/DDBJ databases">
        <authorList>
            <person name="Sun Q."/>
            <person name="Kim S."/>
        </authorList>
    </citation>
    <scope>NUCLEOTIDE SEQUENCE</scope>
    <source>
        <strain evidence="5">KCTC 42651</strain>
    </source>
</reference>
<gene>
    <name evidence="5" type="ORF">GCM10017083_10640</name>
</gene>
<dbReference type="SUPFAM" id="SSF56300">
    <property type="entry name" value="Metallo-dependent phosphatases"/>
    <property type="match status" value="1"/>
</dbReference>
<dbReference type="Proteomes" id="UP000630353">
    <property type="component" value="Unassembled WGS sequence"/>
</dbReference>
<evidence type="ECO:0000256" key="1">
    <source>
        <dbReference type="ARBA" id="ARBA00022729"/>
    </source>
</evidence>
<feature type="domain" description="5'-Nucleotidase C-terminal" evidence="4">
    <location>
        <begin position="316"/>
        <end position="471"/>
    </location>
</feature>
<dbReference type="SUPFAM" id="SSF55816">
    <property type="entry name" value="5'-nucleotidase (syn. UDP-sugar hydrolase), C-terminal domain"/>
    <property type="match status" value="1"/>
</dbReference>
<dbReference type="PRINTS" id="PR01607">
    <property type="entry name" value="APYRASEFAMLY"/>
</dbReference>
<organism evidence="5 6">
    <name type="scientific">Thalassobaculum fulvum</name>
    <dbReference type="NCBI Taxonomy" id="1633335"/>
    <lineage>
        <taxon>Bacteria</taxon>
        <taxon>Pseudomonadati</taxon>
        <taxon>Pseudomonadota</taxon>
        <taxon>Alphaproteobacteria</taxon>
        <taxon>Rhodospirillales</taxon>
        <taxon>Thalassobaculaceae</taxon>
        <taxon>Thalassobaculum</taxon>
    </lineage>
</organism>
<sequence length="511" mass="52652">MPRSLPRLVRAALLAVATALWLAGPLAAEPAKLVILHVNDWDRIEAVDGAGGAARIAAVIKAEKARAEAAGATVIVTFGGDLISPSLLSGIDKGANMIDMAGAVGIQYAVLGNHEFDFGPEVLETRVAESSFRWLAGNVAAKGLPNFPGVADATMVEAGGYKIGLLGLTTPETPLLSSPGPDVGFEAYASAGPRLAKSLRDKGADVVIALSHNDYTEDLALMQAAPGIDIVLGGHDHLALTHYDGRHAVLKAGSEGIFVGRLVLTIDKVEGRNGPKVVWTPDFAQIHTGAVTPDPDVQAKVDTYLARLDSELGQAIGTTTTELDSRRATVRGGEAAIGNLIADAMRAATGADVAITNGGGIRGDTTYPAGTTLTRKTVLAELPFGNRTLKLEVTGATLLAALENGVSQVEDGAGRFPQVSGIGFAYSPGQPAGQRVSDVTVAGRPLDPAASYTLATNDFMARGGDGYTAFASARRLVDANAAQLMAGQVGDFVAAKGTVAPAVEGRIRRID</sequence>
<feature type="chain" id="PRO_5038167815" evidence="2">
    <location>
        <begin position="29"/>
        <end position="511"/>
    </location>
</feature>
<evidence type="ECO:0000256" key="2">
    <source>
        <dbReference type="RuleBase" id="RU362119"/>
    </source>
</evidence>
<dbReference type="Pfam" id="PF00149">
    <property type="entry name" value="Metallophos"/>
    <property type="match status" value="1"/>
</dbReference>
<dbReference type="Gene3D" id="3.60.21.10">
    <property type="match status" value="1"/>
</dbReference>
<keyword evidence="1 2" id="KW-0732">Signal</keyword>
<dbReference type="GO" id="GO:0000166">
    <property type="term" value="F:nucleotide binding"/>
    <property type="evidence" value="ECO:0007669"/>
    <property type="project" value="UniProtKB-KW"/>
</dbReference>
<accession>A0A918XPI2</accession>
<dbReference type="EMBL" id="BMZS01000002">
    <property type="protein sequence ID" value="GHD43934.1"/>
    <property type="molecule type" value="Genomic_DNA"/>
</dbReference>
<comment type="caution">
    <text evidence="5">The sequence shown here is derived from an EMBL/GenBank/DDBJ whole genome shotgun (WGS) entry which is preliminary data.</text>
</comment>
<feature type="domain" description="Calcineurin-like phosphoesterase" evidence="3">
    <location>
        <begin position="34"/>
        <end position="237"/>
    </location>
</feature>
<dbReference type="InterPro" id="IPR029052">
    <property type="entry name" value="Metallo-depent_PP-like"/>
</dbReference>
<comment type="similarity">
    <text evidence="2">Belongs to the 5'-nucleotidase family.</text>
</comment>